<dbReference type="Proteomes" id="UP000320672">
    <property type="component" value="Chromosome"/>
</dbReference>
<evidence type="ECO:0000256" key="5">
    <source>
        <dbReference type="ARBA" id="ARBA00023004"/>
    </source>
</evidence>
<evidence type="ECO:0000313" key="17">
    <source>
        <dbReference type="Proteomes" id="UP000320672"/>
    </source>
</evidence>
<feature type="region of interest" description="Disordered" evidence="14">
    <location>
        <begin position="295"/>
        <end position="317"/>
    </location>
</feature>
<evidence type="ECO:0000256" key="3">
    <source>
        <dbReference type="ARBA" id="ARBA00022723"/>
    </source>
</evidence>
<evidence type="ECO:0000256" key="12">
    <source>
        <dbReference type="HAMAP-Rule" id="MF_01961"/>
    </source>
</evidence>
<dbReference type="InterPro" id="IPR019794">
    <property type="entry name" value="Peroxidases_AS"/>
</dbReference>
<protein>
    <recommendedName>
        <fullName evidence="11 12">Catalase-peroxidase</fullName>
        <shortName evidence="12">CP</shortName>
        <ecNumber evidence="10 12">1.11.1.21</ecNumber>
    </recommendedName>
    <alternativeName>
        <fullName evidence="12">Peroxidase/catalase</fullName>
    </alternativeName>
</protein>
<dbReference type="SUPFAM" id="SSF48113">
    <property type="entry name" value="Heme-dependent peroxidases"/>
    <property type="match status" value="2"/>
</dbReference>
<dbReference type="GO" id="GO:0020037">
    <property type="term" value="F:heme binding"/>
    <property type="evidence" value="ECO:0007669"/>
    <property type="project" value="InterPro"/>
</dbReference>
<comment type="catalytic activity">
    <reaction evidence="8 12 13">
        <text>H2O2 + AH2 = A + 2 H2O</text>
        <dbReference type="Rhea" id="RHEA:30275"/>
        <dbReference type="ChEBI" id="CHEBI:13193"/>
        <dbReference type="ChEBI" id="CHEBI:15377"/>
        <dbReference type="ChEBI" id="CHEBI:16240"/>
        <dbReference type="ChEBI" id="CHEBI:17499"/>
        <dbReference type="EC" id="1.11.1.21"/>
    </reaction>
</comment>
<feature type="active site" description="Proton acceptor" evidence="12">
    <location>
        <position position="129"/>
    </location>
</feature>
<dbReference type="HAMAP" id="MF_01961">
    <property type="entry name" value="Catal_peroxid"/>
    <property type="match status" value="1"/>
</dbReference>
<accession>A0A517MIH2</accession>
<comment type="PTM">
    <text evidence="12">Formation of the three residue Trp-Tyr-Met cross-link is important for the catalase, but not the peroxidase activity of the enzyme.</text>
</comment>
<evidence type="ECO:0000256" key="9">
    <source>
        <dbReference type="ARBA" id="ARBA00060838"/>
    </source>
</evidence>
<proteinExistence type="inferred from homology"/>
<dbReference type="PROSITE" id="PS00435">
    <property type="entry name" value="PEROXIDASE_1"/>
    <property type="match status" value="1"/>
</dbReference>
<comment type="function">
    <text evidence="12">Bifunctional enzyme with both catalase and broad-spectrum peroxidase activity.</text>
</comment>
<dbReference type="InterPro" id="IPR002016">
    <property type="entry name" value="Haem_peroxidase"/>
</dbReference>
<dbReference type="CDD" id="cd00649">
    <property type="entry name" value="catalase_peroxidase_1"/>
    <property type="match status" value="1"/>
</dbReference>
<evidence type="ECO:0000256" key="10">
    <source>
        <dbReference type="ARBA" id="ARBA00067012"/>
    </source>
</evidence>
<organism evidence="16 17">
    <name type="scientific">Roseimaritima multifibrata</name>
    <dbReference type="NCBI Taxonomy" id="1930274"/>
    <lineage>
        <taxon>Bacteria</taxon>
        <taxon>Pseudomonadati</taxon>
        <taxon>Planctomycetota</taxon>
        <taxon>Planctomycetia</taxon>
        <taxon>Pirellulales</taxon>
        <taxon>Pirellulaceae</taxon>
        <taxon>Roseimaritima</taxon>
    </lineage>
</organism>
<dbReference type="EMBL" id="CP036262">
    <property type="protein sequence ID" value="QDS94689.1"/>
    <property type="molecule type" value="Genomic_DNA"/>
</dbReference>
<dbReference type="NCBIfam" id="TIGR00198">
    <property type="entry name" value="cat_per_HPI"/>
    <property type="match status" value="1"/>
</dbReference>
<name>A0A517MIH2_9BACT</name>
<evidence type="ECO:0000256" key="13">
    <source>
        <dbReference type="RuleBase" id="RU003451"/>
    </source>
</evidence>
<dbReference type="Pfam" id="PF00141">
    <property type="entry name" value="peroxidase"/>
    <property type="match status" value="2"/>
</dbReference>
<keyword evidence="3 12" id="KW-0479">Metal-binding</keyword>
<dbReference type="FunFam" id="1.10.420.10:FF:000002">
    <property type="entry name" value="Catalase-peroxidase"/>
    <property type="match status" value="1"/>
</dbReference>
<keyword evidence="1 12" id="KW-0575">Peroxidase</keyword>
<comment type="similarity">
    <text evidence="9 12 13">Belongs to the peroxidase family. Peroxidase/catalase subfamily.</text>
</comment>
<dbReference type="PRINTS" id="PR00458">
    <property type="entry name" value="PEROXIDASE"/>
</dbReference>
<evidence type="ECO:0000256" key="1">
    <source>
        <dbReference type="ARBA" id="ARBA00022559"/>
    </source>
</evidence>
<feature type="cross-link" description="Tryptophyl-tyrosyl-methioninium (Tyr-Met) (with Trp-128)" evidence="12">
    <location>
        <begin position="251"/>
        <end position="277"/>
    </location>
</feature>
<dbReference type="GO" id="GO:0004096">
    <property type="term" value="F:catalase activity"/>
    <property type="evidence" value="ECO:0007669"/>
    <property type="project" value="UniProtKB-UniRule"/>
</dbReference>
<dbReference type="PRINTS" id="PR00460">
    <property type="entry name" value="BPEROXIDASE"/>
</dbReference>
<dbReference type="GO" id="GO:0005829">
    <property type="term" value="C:cytosol"/>
    <property type="evidence" value="ECO:0007669"/>
    <property type="project" value="TreeGrafter"/>
</dbReference>
<dbReference type="FunFam" id="1.10.520.10:FF:000002">
    <property type="entry name" value="Catalase-peroxidase"/>
    <property type="match status" value="1"/>
</dbReference>
<dbReference type="FunFam" id="1.10.420.10:FF:000004">
    <property type="entry name" value="Catalase-peroxidase"/>
    <property type="match status" value="1"/>
</dbReference>
<comment type="subunit">
    <text evidence="12">Homodimer or homotetramer.</text>
</comment>
<dbReference type="InterPro" id="IPR019793">
    <property type="entry name" value="Peroxidases_heam-ligand_BS"/>
</dbReference>
<dbReference type="NCBIfam" id="NF011635">
    <property type="entry name" value="PRK15061.1"/>
    <property type="match status" value="1"/>
</dbReference>
<evidence type="ECO:0000259" key="15">
    <source>
        <dbReference type="PROSITE" id="PS50873"/>
    </source>
</evidence>
<keyword evidence="17" id="KW-1185">Reference proteome</keyword>
<dbReference type="CDD" id="cd08200">
    <property type="entry name" value="catalase_peroxidase_2"/>
    <property type="match status" value="1"/>
</dbReference>
<reference evidence="16 17" key="1">
    <citation type="submission" date="2019-02" db="EMBL/GenBank/DDBJ databases">
        <title>Deep-cultivation of Planctomycetes and their phenomic and genomic characterization uncovers novel biology.</title>
        <authorList>
            <person name="Wiegand S."/>
            <person name="Jogler M."/>
            <person name="Boedeker C."/>
            <person name="Pinto D."/>
            <person name="Vollmers J."/>
            <person name="Rivas-Marin E."/>
            <person name="Kohn T."/>
            <person name="Peeters S.H."/>
            <person name="Heuer A."/>
            <person name="Rast P."/>
            <person name="Oberbeckmann S."/>
            <person name="Bunk B."/>
            <person name="Jeske O."/>
            <person name="Meyerdierks A."/>
            <person name="Storesund J.E."/>
            <person name="Kallscheuer N."/>
            <person name="Luecker S."/>
            <person name="Lage O.M."/>
            <person name="Pohl T."/>
            <person name="Merkel B.J."/>
            <person name="Hornburger P."/>
            <person name="Mueller R.-W."/>
            <person name="Bruemmer F."/>
            <person name="Labrenz M."/>
            <person name="Spormann A.M."/>
            <person name="Op den Camp H."/>
            <person name="Overmann J."/>
            <person name="Amann R."/>
            <person name="Jetten M.S.M."/>
            <person name="Mascher T."/>
            <person name="Medema M.H."/>
            <person name="Devos D.P."/>
            <person name="Kaster A.-K."/>
            <person name="Ovreas L."/>
            <person name="Rohde M."/>
            <person name="Galperin M.Y."/>
            <person name="Jogler C."/>
        </authorList>
    </citation>
    <scope>NUCLEOTIDE SEQUENCE [LARGE SCALE GENOMIC DNA]</scope>
    <source>
        <strain evidence="16 17">FF011L</strain>
    </source>
</reference>
<evidence type="ECO:0000256" key="8">
    <source>
        <dbReference type="ARBA" id="ARBA00051651"/>
    </source>
</evidence>
<evidence type="ECO:0000256" key="4">
    <source>
        <dbReference type="ARBA" id="ARBA00023002"/>
    </source>
</evidence>
<evidence type="ECO:0000256" key="2">
    <source>
        <dbReference type="ARBA" id="ARBA00022617"/>
    </source>
</evidence>
<dbReference type="PANTHER" id="PTHR30555:SF0">
    <property type="entry name" value="CATALASE-PEROXIDASE"/>
    <property type="match status" value="1"/>
</dbReference>
<comment type="cofactor">
    <cofactor evidence="12">
        <name>heme b</name>
        <dbReference type="ChEBI" id="CHEBI:60344"/>
    </cofactor>
    <text evidence="12">Binds 1 heme b (iron(II)-protoporphyrin IX) group per dimer.</text>
</comment>
<keyword evidence="2 12" id="KW-0349">Heme</keyword>
<comment type="catalytic activity">
    <reaction evidence="7 12 13">
        <text>2 H2O2 = O2 + 2 H2O</text>
        <dbReference type="Rhea" id="RHEA:20309"/>
        <dbReference type="ChEBI" id="CHEBI:15377"/>
        <dbReference type="ChEBI" id="CHEBI:15379"/>
        <dbReference type="ChEBI" id="CHEBI:16240"/>
        <dbReference type="EC" id="1.11.1.21"/>
    </reaction>
</comment>
<feature type="binding site" description="axial binding residue" evidence="12">
    <location>
        <position position="292"/>
    </location>
    <ligand>
        <name>heme b</name>
        <dbReference type="ChEBI" id="CHEBI:60344"/>
    </ligand>
    <ligandPart>
        <name>Fe</name>
        <dbReference type="ChEBI" id="CHEBI:18248"/>
    </ligandPart>
</feature>
<dbReference type="GO" id="GO:0070301">
    <property type="term" value="P:cellular response to hydrogen peroxide"/>
    <property type="evidence" value="ECO:0007669"/>
    <property type="project" value="TreeGrafter"/>
</dbReference>
<evidence type="ECO:0000256" key="6">
    <source>
        <dbReference type="ARBA" id="ARBA00023324"/>
    </source>
</evidence>
<keyword evidence="4 12" id="KW-0560">Oxidoreductase</keyword>
<dbReference type="Gene3D" id="1.10.520.10">
    <property type="match status" value="2"/>
</dbReference>
<evidence type="ECO:0000256" key="11">
    <source>
        <dbReference type="ARBA" id="ARBA00074141"/>
    </source>
</evidence>
<gene>
    <name evidence="12 16" type="primary">katG</name>
    <name evidence="16" type="ORF">FF011L_34690</name>
</gene>
<feature type="site" description="Transition state stabilizer" evidence="12">
    <location>
        <position position="125"/>
    </location>
</feature>
<evidence type="ECO:0000313" key="16">
    <source>
        <dbReference type="EMBL" id="QDS94689.1"/>
    </source>
</evidence>
<evidence type="ECO:0000256" key="7">
    <source>
        <dbReference type="ARBA" id="ARBA00049145"/>
    </source>
</evidence>
<evidence type="ECO:0000256" key="14">
    <source>
        <dbReference type="SAM" id="MobiDB-lite"/>
    </source>
</evidence>
<dbReference type="AlphaFoldDB" id="A0A517MIH2"/>
<dbReference type="GO" id="GO:0042744">
    <property type="term" value="P:hydrogen peroxide catabolic process"/>
    <property type="evidence" value="ECO:0007669"/>
    <property type="project" value="UniProtKB-KW"/>
</dbReference>
<sequence length="776" mass="85333">MVGFVSLGVALPAVAQDSNSSNQSQQKGESMAAASQCPVIGQVDPNRHTVSGTYSSGDWWPNQINLEILHQNSSKGNPMDEDFDYPKEFAKLDLAAVKADIEAVMTDSQDWWPADYGHYGPLFIRMAWHSAGTYRVNDGRGGASYGTQRFAPLNGWPDNANLDKARRLLWPVKQKYGKRISWADLMVLTGNVALESMGFEPLGFAGGRVDVWEPQKDVYWGPETEMLGDARYSGDHELANPLAAVQMGLIYVNPEGPNGKPDPLAAAKDIRETFGRMAMNDEETVALIAGGHTFGKSHGAAPPEGNVGPDPEGANLVEQGLGWKNSYGTGNASDTITSGLEGAWTSTPIEWSNGYFENLFEYEWELVKSPAGAFQWKPKDSAAEGTVPDAHDASKSHAPMMFTTDLALKVDPIYGPISRRFYENPEEFERAFAKAWFKLTHRDMGPTSRYLGPEVPDESFLWQDPVPEVDHKLVSEADVELLKKAVLRSGLSISELVSTAWASASTYRHSDRRGGANGARIRLAPQKDWAANNPQRTENVLSKLTNIKNKFDQYKTDGTKISLADLIVLAGNAAVEEAARKASHEVSIAFRPGRTDATVDMTDVDGLAVLEPIADGFRNYTAANLDRPAEELLVDKSQLLTLTAPEMTVLVGGLRVLNANTDEMRLGVLTERVGVLTNDFFVNLLDMNTMWSVSEVCDHFYEGRDRKTNEVQWRASSVDLVFGSNSQLRAIAEVYASGDAEAKFVSDFVDAWTKVMNLDRYDLGSEKHEELVTSVR</sequence>
<dbReference type="KEGG" id="rml:FF011L_34690"/>
<dbReference type="PROSITE" id="PS00436">
    <property type="entry name" value="PEROXIDASE_2"/>
    <property type="match status" value="1"/>
</dbReference>
<dbReference type="InterPro" id="IPR000763">
    <property type="entry name" value="Catalase_peroxidase"/>
</dbReference>
<dbReference type="InterPro" id="IPR010255">
    <property type="entry name" value="Haem_peroxidase_sf"/>
</dbReference>
<keyword evidence="6 12" id="KW-0376">Hydrogen peroxide</keyword>
<feature type="compositionally biased region" description="Low complexity" evidence="14">
    <location>
        <begin position="16"/>
        <end position="26"/>
    </location>
</feature>
<dbReference type="EC" id="1.11.1.21" evidence="10 12"/>
<dbReference type="GO" id="GO:0046872">
    <property type="term" value="F:metal ion binding"/>
    <property type="evidence" value="ECO:0007669"/>
    <property type="project" value="UniProtKB-KW"/>
</dbReference>
<keyword evidence="5 12" id="KW-0408">Iron</keyword>
<feature type="domain" description="Plant heme peroxidase family profile" evidence="15">
    <location>
        <begin position="162"/>
        <end position="452"/>
    </location>
</feature>
<comment type="caution">
    <text evidence="12">Lacks conserved residue(s) required for the propagation of feature annotation.</text>
</comment>
<dbReference type="Gene3D" id="1.10.420.10">
    <property type="entry name" value="Peroxidase, domain 2"/>
    <property type="match status" value="2"/>
</dbReference>
<feature type="region of interest" description="Disordered" evidence="14">
    <location>
        <begin position="15"/>
        <end position="35"/>
    </location>
</feature>
<dbReference type="PANTHER" id="PTHR30555">
    <property type="entry name" value="HYDROPEROXIDASE I, BIFUNCTIONAL CATALASE-PEROXIDASE"/>
    <property type="match status" value="1"/>
</dbReference>
<dbReference type="PROSITE" id="PS50873">
    <property type="entry name" value="PEROXIDASE_4"/>
    <property type="match status" value="1"/>
</dbReference>